<evidence type="ECO:0000313" key="3">
    <source>
        <dbReference type="Proteomes" id="UP001206128"/>
    </source>
</evidence>
<dbReference type="Gene3D" id="3.50.50.60">
    <property type="entry name" value="FAD/NAD(P)-binding domain"/>
    <property type="match status" value="1"/>
</dbReference>
<gene>
    <name evidence="2" type="ORF">LX83_006293</name>
</gene>
<name>A0AAE3GNS5_9PSEU</name>
<dbReference type="Gene3D" id="3.30.9.10">
    <property type="entry name" value="D-Amino Acid Oxidase, subunit A, domain 2"/>
    <property type="match status" value="1"/>
</dbReference>
<evidence type="ECO:0000313" key="2">
    <source>
        <dbReference type="EMBL" id="MCP2169408.1"/>
    </source>
</evidence>
<dbReference type="SUPFAM" id="SSF51905">
    <property type="entry name" value="FAD/NAD(P)-binding domain"/>
    <property type="match status" value="1"/>
</dbReference>
<accession>A0AAE3GNS5</accession>
<organism evidence="2 3">
    <name type="scientific">Goodfellowiella coeruleoviolacea</name>
    <dbReference type="NCBI Taxonomy" id="334858"/>
    <lineage>
        <taxon>Bacteria</taxon>
        <taxon>Bacillati</taxon>
        <taxon>Actinomycetota</taxon>
        <taxon>Actinomycetes</taxon>
        <taxon>Pseudonocardiales</taxon>
        <taxon>Pseudonocardiaceae</taxon>
        <taxon>Goodfellowiella</taxon>
    </lineage>
</organism>
<protein>
    <submittedName>
        <fullName evidence="2">FAD dependent oxidoreductase</fullName>
    </submittedName>
</protein>
<sequence>MAALAPMNVRALAAHDALIAGGVNAVTLSADPLLIAMRTEGERRAVVDELERVRAAGQDVDYDLLGGDQVAVAEPALTPAIGAGLRLRGQRCVSPGGYVSALAAAVRGRGGRVEEGGDGHGLHDRGDGVAVRVRDVAGRADSVRTDAVVIANGAWLSRLARRFGVRQPVQAGRGYSY</sequence>
<dbReference type="Proteomes" id="UP001206128">
    <property type="component" value="Unassembled WGS sequence"/>
</dbReference>
<feature type="domain" description="FAD dependent oxidoreductase" evidence="1">
    <location>
        <begin position="3"/>
        <end position="176"/>
    </location>
</feature>
<proteinExistence type="predicted"/>
<dbReference type="RefSeq" id="WP_308204090.1">
    <property type="nucleotide sequence ID" value="NZ_JAMTCK010000018.1"/>
</dbReference>
<dbReference type="AlphaFoldDB" id="A0AAE3GNS5"/>
<evidence type="ECO:0000259" key="1">
    <source>
        <dbReference type="Pfam" id="PF01266"/>
    </source>
</evidence>
<dbReference type="InterPro" id="IPR036188">
    <property type="entry name" value="FAD/NAD-bd_sf"/>
</dbReference>
<dbReference type="Pfam" id="PF01266">
    <property type="entry name" value="DAO"/>
    <property type="match status" value="1"/>
</dbReference>
<dbReference type="InterPro" id="IPR006076">
    <property type="entry name" value="FAD-dep_OxRdtase"/>
</dbReference>
<reference evidence="2" key="1">
    <citation type="submission" date="2022-06" db="EMBL/GenBank/DDBJ databases">
        <title>Genomic Encyclopedia of Archaeal and Bacterial Type Strains, Phase II (KMG-II): from individual species to whole genera.</title>
        <authorList>
            <person name="Goeker M."/>
        </authorList>
    </citation>
    <scope>NUCLEOTIDE SEQUENCE</scope>
    <source>
        <strain evidence="2">DSM 43935</strain>
    </source>
</reference>
<comment type="caution">
    <text evidence="2">The sequence shown here is derived from an EMBL/GenBank/DDBJ whole genome shotgun (WGS) entry which is preliminary data.</text>
</comment>
<dbReference type="EMBL" id="JAMTCK010000018">
    <property type="protein sequence ID" value="MCP2169408.1"/>
    <property type="molecule type" value="Genomic_DNA"/>
</dbReference>
<keyword evidence="3" id="KW-1185">Reference proteome</keyword>